<reference evidence="3" key="1">
    <citation type="journal article" date="2017" name="Genome Biol.">
        <title>Comparative genomics reveals high biological diversity and specific adaptations in the industrially and medically important fungal genus Aspergillus.</title>
        <authorList>
            <person name="de Vries R.P."/>
            <person name="Riley R."/>
            <person name="Wiebenga A."/>
            <person name="Aguilar-Osorio G."/>
            <person name="Amillis S."/>
            <person name="Uchima C.A."/>
            <person name="Anderluh G."/>
            <person name="Asadollahi M."/>
            <person name="Askin M."/>
            <person name="Barry K."/>
            <person name="Battaglia E."/>
            <person name="Bayram O."/>
            <person name="Benocci T."/>
            <person name="Braus-Stromeyer S.A."/>
            <person name="Caldana C."/>
            <person name="Canovas D."/>
            <person name="Cerqueira G.C."/>
            <person name="Chen F."/>
            <person name="Chen W."/>
            <person name="Choi C."/>
            <person name="Clum A."/>
            <person name="Dos Santos R.A."/>
            <person name="Damasio A.R."/>
            <person name="Diallinas G."/>
            <person name="Emri T."/>
            <person name="Fekete E."/>
            <person name="Flipphi M."/>
            <person name="Freyberg S."/>
            <person name="Gallo A."/>
            <person name="Gournas C."/>
            <person name="Habgood R."/>
            <person name="Hainaut M."/>
            <person name="Harispe M.L."/>
            <person name="Henrissat B."/>
            <person name="Hilden K.S."/>
            <person name="Hope R."/>
            <person name="Hossain A."/>
            <person name="Karabika E."/>
            <person name="Karaffa L."/>
            <person name="Karanyi Z."/>
            <person name="Krasevec N."/>
            <person name="Kuo A."/>
            <person name="Kusch H."/>
            <person name="LaButti K."/>
            <person name="Lagendijk E.L."/>
            <person name="Lapidus A."/>
            <person name="Levasseur A."/>
            <person name="Lindquist E."/>
            <person name="Lipzen A."/>
            <person name="Logrieco A.F."/>
            <person name="MacCabe A."/>
            <person name="Maekelae M.R."/>
            <person name="Malavazi I."/>
            <person name="Melin P."/>
            <person name="Meyer V."/>
            <person name="Mielnichuk N."/>
            <person name="Miskei M."/>
            <person name="Molnar A.P."/>
            <person name="Mule G."/>
            <person name="Ngan C.Y."/>
            <person name="Orejas M."/>
            <person name="Orosz E."/>
            <person name="Ouedraogo J.P."/>
            <person name="Overkamp K.M."/>
            <person name="Park H.-S."/>
            <person name="Perrone G."/>
            <person name="Piumi F."/>
            <person name="Punt P.J."/>
            <person name="Ram A.F."/>
            <person name="Ramon A."/>
            <person name="Rauscher S."/>
            <person name="Record E."/>
            <person name="Riano-Pachon D.M."/>
            <person name="Robert V."/>
            <person name="Roehrig J."/>
            <person name="Ruller R."/>
            <person name="Salamov A."/>
            <person name="Salih N.S."/>
            <person name="Samson R.A."/>
            <person name="Sandor E."/>
            <person name="Sanguinetti M."/>
            <person name="Schuetze T."/>
            <person name="Sepcic K."/>
            <person name="Shelest E."/>
            <person name="Sherlock G."/>
            <person name="Sophianopoulou V."/>
            <person name="Squina F.M."/>
            <person name="Sun H."/>
            <person name="Susca A."/>
            <person name="Todd R.B."/>
            <person name="Tsang A."/>
            <person name="Unkles S.E."/>
            <person name="van de Wiele N."/>
            <person name="van Rossen-Uffink D."/>
            <person name="Oliveira J.V."/>
            <person name="Vesth T.C."/>
            <person name="Visser J."/>
            <person name="Yu J.-H."/>
            <person name="Zhou M."/>
            <person name="Andersen M.R."/>
            <person name="Archer D.B."/>
            <person name="Baker S.E."/>
            <person name="Benoit I."/>
            <person name="Brakhage A.A."/>
            <person name="Braus G.H."/>
            <person name="Fischer R."/>
            <person name="Frisvad J.C."/>
            <person name="Goldman G.H."/>
            <person name="Houbraken J."/>
            <person name="Oakley B."/>
            <person name="Pocsi I."/>
            <person name="Scazzocchio C."/>
            <person name="Seiboth B."/>
            <person name="vanKuyk P.A."/>
            <person name="Wortman J."/>
            <person name="Dyer P.S."/>
            <person name="Grigoriev I.V."/>
        </authorList>
    </citation>
    <scope>NUCLEOTIDE SEQUENCE [LARGE SCALE GENOMIC DNA]</scope>
    <source>
        <strain evidence="3">CBS 583.65</strain>
    </source>
</reference>
<name>A0A1L9Q104_ASPVE</name>
<protein>
    <submittedName>
        <fullName evidence="2">Uncharacterized protein</fullName>
    </submittedName>
</protein>
<evidence type="ECO:0000313" key="2">
    <source>
        <dbReference type="EMBL" id="OJJ07448.1"/>
    </source>
</evidence>
<feature type="signal peptide" evidence="1">
    <location>
        <begin position="1"/>
        <end position="19"/>
    </location>
</feature>
<dbReference type="GeneID" id="63733896"/>
<accession>A0A1L9Q104</accession>
<dbReference type="OrthoDB" id="1896086at2759"/>
<feature type="chain" id="PRO_5013358655" evidence="1">
    <location>
        <begin position="20"/>
        <end position="535"/>
    </location>
</feature>
<keyword evidence="1" id="KW-0732">Signal</keyword>
<sequence length="535" mass="58746">MVQLQYSLLAFAVSQLVSAFPKPDGDSTLQQRQAGPNDQFVFAICPRSPQKCSQCGGDSRKKGFCDNEIATGYRSDYNRCVRWHGEGEGCGLNCECISEETGKPGTGAPPIIPFPPIPVGFVPPPAAVPNPKTEESCGNDYTKTSCNDCEPLEGWCTKGEKAGCPCREECPADDDDNKPSCSADDCKGEQGSCTIGHHKGCKCKSECPNPDKKILVCSDDTCKSEKDNKCTTDEYNGCDCYHLTKDYYTMRSRAQVQSDTAAIEKLVASMKKFYDEHGQEDDEPKDPEVTCASKDYSEAVEVDASFLNKLADKFCSGDTDKKRSQDLTAKDISSGAYENYKFHFELDPGDDCKTDCKAAFKSMTGKCQGLDSHSIQKSANAKVPDCGASFSYEITVPEAEEAPDTFTQEGQQERVCHTIEEIGTHGDVRGGEMSRAALMCLNVEDDKAQFTSGSEPVTRTMESGGTQYAITMSWVDNCEGDSQDVRYPHGKENNRLGDTCWMFMLHNWQDCTGNKGAGGYIDYGCVRYDFRPTFD</sequence>
<dbReference type="EMBL" id="KV878137">
    <property type="protein sequence ID" value="OJJ07448.1"/>
    <property type="molecule type" value="Genomic_DNA"/>
</dbReference>
<evidence type="ECO:0000313" key="3">
    <source>
        <dbReference type="Proteomes" id="UP000184073"/>
    </source>
</evidence>
<proteinExistence type="predicted"/>
<evidence type="ECO:0000256" key="1">
    <source>
        <dbReference type="SAM" id="SignalP"/>
    </source>
</evidence>
<gene>
    <name evidence="2" type="ORF">ASPVEDRAFT_88695</name>
</gene>
<dbReference type="STRING" id="1036611.A0A1L9Q104"/>
<keyword evidence="3" id="KW-1185">Reference proteome</keyword>
<dbReference type="Proteomes" id="UP000184073">
    <property type="component" value="Unassembled WGS sequence"/>
</dbReference>
<organism evidence="2 3">
    <name type="scientific">Aspergillus versicolor CBS 583.65</name>
    <dbReference type="NCBI Taxonomy" id="1036611"/>
    <lineage>
        <taxon>Eukaryota</taxon>
        <taxon>Fungi</taxon>
        <taxon>Dikarya</taxon>
        <taxon>Ascomycota</taxon>
        <taxon>Pezizomycotina</taxon>
        <taxon>Eurotiomycetes</taxon>
        <taxon>Eurotiomycetidae</taxon>
        <taxon>Eurotiales</taxon>
        <taxon>Aspergillaceae</taxon>
        <taxon>Aspergillus</taxon>
        <taxon>Aspergillus subgen. Nidulantes</taxon>
    </lineage>
</organism>
<dbReference type="VEuPathDB" id="FungiDB:ASPVEDRAFT_88695"/>
<dbReference type="RefSeq" id="XP_040673210.1">
    <property type="nucleotide sequence ID" value="XM_040818385.1"/>
</dbReference>
<dbReference type="AlphaFoldDB" id="A0A1L9Q104"/>